<dbReference type="Proteomes" id="UP000268313">
    <property type="component" value="Unassembled WGS sequence"/>
</dbReference>
<protein>
    <recommendedName>
        <fullName evidence="3">Lipoprotein</fullName>
    </recommendedName>
</protein>
<accession>A0A3A8JT35</accession>
<dbReference type="EMBL" id="RAWE01000145">
    <property type="protein sequence ID" value="RKG98355.1"/>
    <property type="molecule type" value="Genomic_DNA"/>
</dbReference>
<evidence type="ECO:0000313" key="1">
    <source>
        <dbReference type="EMBL" id="RKG98355.1"/>
    </source>
</evidence>
<dbReference type="Pfam" id="PF14412">
    <property type="entry name" value="AHH"/>
    <property type="match status" value="1"/>
</dbReference>
<reference evidence="2" key="1">
    <citation type="submission" date="2018-09" db="EMBL/GenBank/DDBJ databases">
        <authorList>
            <person name="Livingstone P.G."/>
            <person name="Whitworth D.E."/>
        </authorList>
    </citation>
    <scope>NUCLEOTIDE SEQUENCE [LARGE SCALE GENOMIC DNA]</scope>
    <source>
        <strain evidence="2">CA043D</strain>
    </source>
</reference>
<keyword evidence="2" id="KW-1185">Reference proteome</keyword>
<organism evidence="1 2">
    <name type="scientific">Corallococcus carmarthensis</name>
    <dbReference type="NCBI Taxonomy" id="2316728"/>
    <lineage>
        <taxon>Bacteria</taxon>
        <taxon>Pseudomonadati</taxon>
        <taxon>Myxococcota</taxon>
        <taxon>Myxococcia</taxon>
        <taxon>Myxococcales</taxon>
        <taxon>Cystobacterineae</taxon>
        <taxon>Myxococcaceae</taxon>
        <taxon>Corallococcus</taxon>
    </lineage>
</organism>
<dbReference type="PROSITE" id="PS51257">
    <property type="entry name" value="PROKAR_LIPOPROTEIN"/>
    <property type="match status" value="1"/>
</dbReference>
<name>A0A3A8JT35_9BACT</name>
<dbReference type="OrthoDB" id="5513339at2"/>
<dbReference type="AlphaFoldDB" id="A0A3A8JT35"/>
<evidence type="ECO:0008006" key="3">
    <source>
        <dbReference type="Google" id="ProtNLM"/>
    </source>
</evidence>
<gene>
    <name evidence="1" type="ORF">D7X32_29830</name>
</gene>
<comment type="caution">
    <text evidence="1">The sequence shown here is derived from an EMBL/GenBank/DDBJ whole genome shotgun (WGS) entry which is preliminary data.</text>
</comment>
<dbReference type="InterPro" id="IPR032871">
    <property type="entry name" value="AHH_dom_containing"/>
</dbReference>
<proteinExistence type="predicted"/>
<evidence type="ECO:0000313" key="2">
    <source>
        <dbReference type="Proteomes" id="UP000268313"/>
    </source>
</evidence>
<dbReference type="RefSeq" id="WP_120605969.1">
    <property type="nucleotide sequence ID" value="NZ_RAWE01000145.1"/>
</dbReference>
<sequence>MSSCRSWAVAVLLLLLGTGCSATRGVRLKTGRGEPVVQVPRVEVAPEPLDEDAFTEAVRTLAVDAPVSSHPREEAYRQFAGSFSTKAYAHVRGRLGLVSVEEPARARLLVDDSDRELASAYGRWCQRKQTPGDCLQLLEAGSTLDEDGRRSLAFAIALDSVWDETSEALVGMTDPRAVLTTLVATGTVYLALWLMPEPVSKGIAATMTVALIAYLGIDTVLNLIQGWIELSEQARMARTFDELRDAGEEYGEVMGKNAARAFVMLALAAVGSTAETFAAKVATLPGSGQASLVAAEMGGVRLGAAAQVESAAVSSEGVITLVLPPNAVAMSARDDKGPVASGADAEGHEHHIASNKWWSATNRGGPWSPQFQKIFDKAGLSLDDPANKVRVPGHRGPHPEAYHQWVLTALSRATKQCSSIAQCRTLLTNELRSLASQITNKRSIMNRWVTGLE</sequence>